<name>A0ACB9LJ68_9MYRT</name>
<dbReference type="EMBL" id="CM042890">
    <property type="protein sequence ID" value="KAI4311416.1"/>
    <property type="molecule type" value="Genomic_DNA"/>
</dbReference>
<reference evidence="2" key="1">
    <citation type="journal article" date="2023" name="Front. Plant Sci.">
        <title>Chromosomal-level genome assembly of Melastoma candidum provides insights into trichome evolution.</title>
        <authorList>
            <person name="Zhong Y."/>
            <person name="Wu W."/>
            <person name="Sun C."/>
            <person name="Zou P."/>
            <person name="Liu Y."/>
            <person name="Dai S."/>
            <person name="Zhou R."/>
        </authorList>
    </citation>
    <scope>NUCLEOTIDE SEQUENCE [LARGE SCALE GENOMIC DNA]</scope>
</reference>
<evidence type="ECO:0000313" key="2">
    <source>
        <dbReference type="Proteomes" id="UP001057402"/>
    </source>
</evidence>
<keyword evidence="2" id="KW-1185">Reference proteome</keyword>
<dbReference type="Proteomes" id="UP001057402">
    <property type="component" value="Chromosome 11"/>
</dbReference>
<accession>A0ACB9LJ68</accession>
<proteinExistence type="predicted"/>
<protein>
    <submittedName>
        <fullName evidence="1">Uncharacterized protein</fullName>
    </submittedName>
</protein>
<gene>
    <name evidence="1" type="ORF">MLD38_036317</name>
</gene>
<comment type="caution">
    <text evidence="1">The sequence shown here is derived from an EMBL/GenBank/DDBJ whole genome shotgun (WGS) entry which is preliminary data.</text>
</comment>
<evidence type="ECO:0000313" key="1">
    <source>
        <dbReference type="EMBL" id="KAI4311416.1"/>
    </source>
</evidence>
<sequence length="102" mass="10818">MTNAVQPPLMIPPGQLSCMKPHNGSMTPGPPSQQNFPWLPLDPYTAHAAQRPAAILQDHHLSTLSGNGSMTEGSISQLNLAKSQDLRPPPNANSSDGLKPNC</sequence>
<organism evidence="1 2">
    <name type="scientific">Melastoma candidum</name>
    <dbReference type="NCBI Taxonomy" id="119954"/>
    <lineage>
        <taxon>Eukaryota</taxon>
        <taxon>Viridiplantae</taxon>
        <taxon>Streptophyta</taxon>
        <taxon>Embryophyta</taxon>
        <taxon>Tracheophyta</taxon>
        <taxon>Spermatophyta</taxon>
        <taxon>Magnoliopsida</taxon>
        <taxon>eudicotyledons</taxon>
        <taxon>Gunneridae</taxon>
        <taxon>Pentapetalae</taxon>
        <taxon>rosids</taxon>
        <taxon>malvids</taxon>
        <taxon>Myrtales</taxon>
        <taxon>Melastomataceae</taxon>
        <taxon>Melastomatoideae</taxon>
        <taxon>Melastomateae</taxon>
        <taxon>Melastoma</taxon>
    </lineage>
</organism>